<name>A0A1I7TMV9_9PELO</name>
<keyword evidence="1" id="KW-0732">Signal</keyword>
<reference evidence="3" key="1">
    <citation type="submission" date="2016-11" db="UniProtKB">
        <authorList>
            <consortium name="WormBaseParasite"/>
        </authorList>
    </citation>
    <scope>IDENTIFICATION</scope>
</reference>
<feature type="signal peptide" evidence="1">
    <location>
        <begin position="1"/>
        <end position="25"/>
    </location>
</feature>
<feature type="chain" id="PRO_5009307706" evidence="1">
    <location>
        <begin position="26"/>
        <end position="116"/>
    </location>
</feature>
<accession>A0A1I7TMV9</accession>
<keyword evidence="2" id="KW-1185">Reference proteome</keyword>
<evidence type="ECO:0000256" key="1">
    <source>
        <dbReference type="SAM" id="SignalP"/>
    </source>
</evidence>
<dbReference type="AlphaFoldDB" id="A0A1I7TMV9"/>
<evidence type="ECO:0000313" key="2">
    <source>
        <dbReference type="Proteomes" id="UP000095282"/>
    </source>
</evidence>
<protein>
    <submittedName>
        <fullName evidence="3">DUF148 domain-containing protein</fullName>
    </submittedName>
</protein>
<organism evidence="2 3">
    <name type="scientific">Caenorhabditis tropicalis</name>
    <dbReference type="NCBI Taxonomy" id="1561998"/>
    <lineage>
        <taxon>Eukaryota</taxon>
        <taxon>Metazoa</taxon>
        <taxon>Ecdysozoa</taxon>
        <taxon>Nematoda</taxon>
        <taxon>Chromadorea</taxon>
        <taxon>Rhabditida</taxon>
        <taxon>Rhabditina</taxon>
        <taxon>Rhabditomorpha</taxon>
        <taxon>Rhabditoidea</taxon>
        <taxon>Rhabditidae</taxon>
        <taxon>Peloderinae</taxon>
        <taxon>Caenorhabditis</taxon>
    </lineage>
</organism>
<proteinExistence type="predicted"/>
<sequence length="116" mass="12830">MKAVFVLSTLIVLFLFQERDEQTIAHAPISDIQLNIPSHSLQKVFMENVKISAIPARRSSAKRFSPPASPRPHPVSPPCGYALHRNLLVFPKLSTVAAEGKKLWISSLILVLSICC</sequence>
<dbReference type="WBParaSite" id="Csp11.Scaffold629.g10011.t2">
    <property type="protein sequence ID" value="Csp11.Scaffold629.g10011.t2"/>
    <property type="gene ID" value="Csp11.Scaffold629.g10011"/>
</dbReference>
<evidence type="ECO:0000313" key="3">
    <source>
        <dbReference type="WBParaSite" id="Csp11.Scaffold629.g10011.t2"/>
    </source>
</evidence>
<dbReference type="Proteomes" id="UP000095282">
    <property type="component" value="Unplaced"/>
</dbReference>